<accession>A0A172TXV2</accession>
<evidence type="ECO:0000313" key="2">
    <source>
        <dbReference type="Proteomes" id="UP000077177"/>
    </source>
</evidence>
<keyword evidence="2" id="KW-1185">Reference proteome</keyword>
<reference evidence="1 2" key="2">
    <citation type="journal article" date="2016" name="Int. J. Syst. Evol. Microbiol.">
        <title>Flavisolibacter tropicus sp. nov., isolated from tropical soil.</title>
        <authorList>
            <person name="Lee J.J."/>
            <person name="Kang M.S."/>
            <person name="Kim G.S."/>
            <person name="Lee C.S."/>
            <person name="Lim S."/>
            <person name="Lee J."/>
            <person name="Roh S.H."/>
            <person name="Kang H."/>
            <person name="Ha J.M."/>
            <person name="Bae S."/>
            <person name="Jung H.Y."/>
            <person name="Kim M.K."/>
        </authorList>
    </citation>
    <scope>NUCLEOTIDE SEQUENCE [LARGE SCALE GENOMIC DNA]</scope>
    <source>
        <strain evidence="1 2">LCS9</strain>
    </source>
</reference>
<organism evidence="1 2">
    <name type="scientific">Flavisolibacter tropicus</name>
    <dbReference type="NCBI Taxonomy" id="1492898"/>
    <lineage>
        <taxon>Bacteria</taxon>
        <taxon>Pseudomonadati</taxon>
        <taxon>Bacteroidota</taxon>
        <taxon>Chitinophagia</taxon>
        <taxon>Chitinophagales</taxon>
        <taxon>Chitinophagaceae</taxon>
        <taxon>Flavisolibacter</taxon>
    </lineage>
</organism>
<dbReference type="KEGG" id="fla:SY85_16405"/>
<gene>
    <name evidence="1" type="ORF">SY85_16405</name>
</gene>
<reference evidence="2" key="1">
    <citation type="submission" date="2015-01" db="EMBL/GenBank/DDBJ databases">
        <title>Flavisolibacter sp./LCS9/ whole genome sequencing.</title>
        <authorList>
            <person name="Kim M.K."/>
            <person name="Srinivasan S."/>
            <person name="Lee J.-J."/>
        </authorList>
    </citation>
    <scope>NUCLEOTIDE SEQUENCE [LARGE SCALE GENOMIC DNA]</scope>
    <source>
        <strain evidence="2">LCS9</strain>
    </source>
</reference>
<evidence type="ECO:0000313" key="1">
    <source>
        <dbReference type="EMBL" id="ANE51836.1"/>
    </source>
</evidence>
<dbReference type="EMBL" id="CP011390">
    <property type="protein sequence ID" value="ANE51836.1"/>
    <property type="molecule type" value="Genomic_DNA"/>
</dbReference>
<proteinExistence type="predicted"/>
<name>A0A172TXV2_9BACT</name>
<protein>
    <recommendedName>
        <fullName evidence="3">Lipocalin-like domain-containing protein</fullName>
    </recommendedName>
</protein>
<dbReference type="Proteomes" id="UP000077177">
    <property type="component" value="Chromosome"/>
</dbReference>
<dbReference type="AlphaFoldDB" id="A0A172TXV2"/>
<sequence>MFQSSYLGLNCKKSSLTAFFYHCFKDAERLEQALQQSIPNAKPLAMDNNTIIDTWIGYKMSNGEREDHKEEKDASRWTFKADGTVTYQLANETKDKLERHWKIEYRESGAVLFINDIETYRIITLEDGILILESIKGDGIRHFYANEHTYHQQREQLP</sequence>
<evidence type="ECO:0008006" key="3">
    <source>
        <dbReference type="Google" id="ProtNLM"/>
    </source>
</evidence>